<dbReference type="EMBL" id="NMUQ01000001">
    <property type="protein sequence ID" value="OXM17137.1"/>
    <property type="molecule type" value="Genomic_DNA"/>
</dbReference>
<dbReference type="OrthoDB" id="286090at2"/>
<keyword evidence="2" id="KW-1185">Reference proteome</keyword>
<dbReference type="RefSeq" id="WP_089524214.1">
    <property type="nucleotide sequence ID" value="NZ_NMUQ01000001.1"/>
</dbReference>
<evidence type="ECO:0000313" key="2">
    <source>
        <dbReference type="Proteomes" id="UP000215145"/>
    </source>
</evidence>
<dbReference type="AlphaFoldDB" id="A0A229P502"/>
<organism evidence="1 2">
    <name type="scientific">Paenibacillus herberti</name>
    <dbReference type="NCBI Taxonomy" id="1619309"/>
    <lineage>
        <taxon>Bacteria</taxon>
        <taxon>Bacillati</taxon>
        <taxon>Bacillota</taxon>
        <taxon>Bacilli</taxon>
        <taxon>Bacillales</taxon>
        <taxon>Paenibacillaceae</taxon>
        <taxon>Paenibacillus</taxon>
    </lineage>
</organism>
<name>A0A229P502_9BACL</name>
<comment type="caution">
    <text evidence="1">The sequence shown here is derived from an EMBL/GenBank/DDBJ whole genome shotgun (WGS) entry which is preliminary data.</text>
</comment>
<reference evidence="1 2" key="1">
    <citation type="submission" date="2017-07" db="EMBL/GenBank/DDBJ databases">
        <title>Paenibacillus herberti R33 genome sequencing and assembly.</title>
        <authorList>
            <person name="Su W."/>
        </authorList>
    </citation>
    <scope>NUCLEOTIDE SEQUENCE [LARGE SCALE GENOMIC DNA]</scope>
    <source>
        <strain evidence="1 2">R33</strain>
    </source>
</reference>
<gene>
    <name evidence="1" type="ORF">CGZ75_11085</name>
</gene>
<accession>A0A229P502</accession>
<proteinExistence type="predicted"/>
<protein>
    <submittedName>
        <fullName evidence="1">Uncharacterized protein</fullName>
    </submittedName>
</protein>
<dbReference type="Proteomes" id="UP000215145">
    <property type="component" value="Unassembled WGS sequence"/>
</dbReference>
<sequence length="83" mass="9774">MHDLLERLKEGEDVDAPEIPDLSKLILREQVWAKLDHPSMFVHFGYDYYMYIGLKGENSDYVAFEQKINYLGLFAERVKSPYS</sequence>
<evidence type="ECO:0000313" key="1">
    <source>
        <dbReference type="EMBL" id="OXM17137.1"/>
    </source>
</evidence>